<evidence type="ECO:0000256" key="3">
    <source>
        <dbReference type="ARBA" id="ARBA00022617"/>
    </source>
</evidence>
<dbReference type="AlphaFoldDB" id="A0A409WBQ6"/>
<comment type="cofactor">
    <cofactor evidence="1">
        <name>heme b</name>
        <dbReference type="ChEBI" id="CHEBI:60344"/>
    </cofactor>
</comment>
<dbReference type="PROSITE" id="PS51405">
    <property type="entry name" value="HEME_HALOPEROXIDASE"/>
    <property type="match status" value="1"/>
</dbReference>
<dbReference type="PANTHER" id="PTHR33577:SF9">
    <property type="entry name" value="PEROXIDASE STCC"/>
    <property type="match status" value="1"/>
</dbReference>
<sequence>MSTGLPDSHPAVHQHAGTKCPVTGQNAHGFCAPQEGDIRSPCPALNTMANHGYIPRDGKNLSASAIKTGLQECYGLSTPLAAFLTYVGFLILGKFRPISLHDIGVHGKIEHNASLVHGDTPEGEVYAPIKIHQDLLDKFLQQDVKPSKAEVEATAGGADIEKKWLLNFEDVARARVRREKECHPVNAVHQEIARGEMAIILGVWETQAEGGGKVGAPAEWIRRWLGEERLPDGWSPTRVQGFFDVVKRAKSIKLTADKFRAEEAAQKKEK</sequence>
<proteinExistence type="inferred from homology"/>
<evidence type="ECO:0000256" key="6">
    <source>
        <dbReference type="ARBA" id="ARBA00023004"/>
    </source>
</evidence>
<dbReference type="SUPFAM" id="SSF47571">
    <property type="entry name" value="Cloroperoxidase"/>
    <property type="match status" value="1"/>
</dbReference>
<keyword evidence="3" id="KW-0349">Heme</keyword>
<dbReference type="Gene3D" id="1.10.489.10">
    <property type="entry name" value="Chloroperoxidase-like"/>
    <property type="match status" value="1"/>
</dbReference>
<reference evidence="9 10" key="1">
    <citation type="journal article" date="2018" name="Evol. Lett.">
        <title>Horizontal gene cluster transfer increased hallucinogenic mushroom diversity.</title>
        <authorList>
            <person name="Reynolds H.T."/>
            <person name="Vijayakumar V."/>
            <person name="Gluck-Thaler E."/>
            <person name="Korotkin H.B."/>
            <person name="Matheny P.B."/>
            <person name="Slot J.C."/>
        </authorList>
    </citation>
    <scope>NUCLEOTIDE SEQUENCE [LARGE SCALE GENOMIC DNA]</scope>
    <source>
        <strain evidence="9 10">2629</strain>
    </source>
</reference>
<keyword evidence="6" id="KW-0408">Iron</keyword>
<evidence type="ECO:0000256" key="4">
    <source>
        <dbReference type="ARBA" id="ARBA00022723"/>
    </source>
</evidence>
<feature type="domain" description="Heme haloperoxidase family profile" evidence="8">
    <location>
        <begin position="26"/>
        <end position="247"/>
    </location>
</feature>
<evidence type="ECO:0000256" key="5">
    <source>
        <dbReference type="ARBA" id="ARBA00023002"/>
    </source>
</evidence>
<keyword evidence="10" id="KW-1185">Reference proteome</keyword>
<gene>
    <name evidence="9" type="ORF">CVT24_002505</name>
</gene>
<evidence type="ECO:0000313" key="10">
    <source>
        <dbReference type="Proteomes" id="UP000284842"/>
    </source>
</evidence>
<dbReference type="InParanoid" id="A0A409WBQ6"/>
<dbReference type="EMBL" id="NHTK01005627">
    <property type="protein sequence ID" value="PPQ75923.1"/>
    <property type="molecule type" value="Genomic_DNA"/>
</dbReference>
<keyword evidence="5" id="KW-0560">Oxidoreductase</keyword>
<dbReference type="PANTHER" id="PTHR33577">
    <property type="entry name" value="STERIGMATOCYSTIN BIOSYNTHESIS PEROXIDASE STCC-RELATED"/>
    <property type="match status" value="1"/>
</dbReference>
<dbReference type="Pfam" id="PF01328">
    <property type="entry name" value="Peroxidase_2"/>
    <property type="match status" value="1"/>
</dbReference>
<dbReference type="InterPro" id="IPR000028">
    <property type="entry name" value="Chloroperoxidase"/>
</dbReference>
<dbReference type="GO" id="GO:0004601">
    <property type="term" value="F:peroxidase activity"/>
    <property type="evidence" value="ECO:0007669"/>
    <property type="project" value="UniProtKB-KW"/>
</dbReference>
<evidence type="ECO:0000313" key="9">
    <source>
        <dbReference type="EMBL" id="PPQ75923.1"/>
    </source>
</evidence>
<dbReference type="OrthoDB" id="407298at2759"/>
<keyword evidence="4" id="KW-0479">Metal-binding</keyword>
<dbReference type="GO" id="GO:0046872">
    <property type="term" value="F:metal ion binding"/>
    <property type="evidence" value="ECO:0007669"/>
    <property type="project" value="UniProtKB-KW"/>
</dbReference>
<comment type="similarity">
    <text evidence="7">Belongs to the chloroperoxidase family.</text>
</comment>
<dbReference type="STRING" id="181874.A0A409WBQ6"/>
<evidence type="ECO:0000256" key="1">
    <source>
        <dbReference type="ARBA" id="ARBA00001970"/>
    </source>
</evidence>
<organism evidence="9 10">
    <name type="scientific">Panaeolus cyanescens</name>
    <dbReference type="NCBI Taxonomy" id="181874"/>
    <lineage>
        <taxon>Eukaryota</taxon>
        <taxon>Fungi</taxon>
        <taxon>Dikarya</taxon>
        <taxon>Basidiomycota</taxon>
        <taxon>Agaricomycotina</taxon>
        <taxon>Agaricomycetes</taxon>
        <taxon>Agaricomycetidae</taxon>
        <taxon>Agaricales</taxon>
        <taxon>Agaricineae</taxon>
        <taxon>Galeropsidaceae</taxon>
        <taxon>Panaeolus</taxon>
    </lineage>
</organism>
<dbReference type="InterPro" id="IPR036851">
    <property type="entry name" value="Chloroperoxidase-like_sf"/>
</dbReference>
<name>A0A409WBQ6_9AGAR</name>
<evidence type="ECO:0000259" key="8">
    <source>
        <dbReference type="PROSITE" id="PS51405"/>
    </source>
</evidence>
<accession>A0A409WBQ6</accession>
<protein>
    <recommendedName>
        <fullName evidence="8">Heme haloperoxidase family profile domain-containing protein</fullName>
    </recommendedName>
</protein>
<keyword evidence="2" id="KW-0575">Peroxidase</keyword>
<evidence type="ECO:0000256" key="2">
    <source>
        <dbReference type="ARBA" id="ARBA00022559"/>
    </source>
</evidence>
<dbReference type="Proteomes" id="UP000284842">
    <property type="component" value="Unassembled WGS sequence"/>
</dbReference>
<evidence type="ECO:0000256" key="7">
    <source>
        <dbReference type="ARBA" id="ARBA00025795"/>
    </source>
</evidence>
<comment type="caution">
    <text evidence="9">The sequence shown here is derived from an EMBL/GenBank/DDBJ whole genome shotgun (WGS) entry which is preliminary data.</text>
</comment>